<gene>
    <name evidence="4" type="primary">tsaA</name>
    <name evidence="4" type="ORF">Thiowin_01139</name>
</gene>
<dbReference type="InterPro" id="IPR023368">
    <property type="entry name" value="UPF0066_cons_site"/>
</dbReference>
<evidence type="ECO:0000313" key="4">
    <source>
        <dbReference type="EMBL" id="WPL16186.1"/>
    </source>
</evidence>
<dbReference type="InterPro" id="IPR036413">
    <property type="entry name" value="YaeB-like_sf"/>
</dbReference>
<dbReference type="EC" id="2.1.1.-" evidence="4"/>
<dbReference type="CDD" id="cd09281">
    <property type="entry name" value="UPF0066"/>
    <property type="match status" value="1"/>
</dbReference>
<dbReference type="Pfam" id="PF18389">
    <property type="entry name" value="TrmO_C"/>
    <property type="match status" value="1"/>
</dbReference>
<accession>A0ABZ0S7H7</accession>
<dbReference type="Gene3D" id="3.30.2310.10">
    <property type="entry name" value="YaeB-like"/>
    <property type="match status" value="1"/>
</dbReference>
<dbReference type="PROSITE" id="PS01318">
    <property type="entry name" value="TSAA_1"/>
    <property type="match status" value="1"/>
</dbReference>
<dbReference type="InterPro" id="IPR041369">
    <property type="entry name" value="TrmO_C"/>
</dbReference>
<keyword evidence="4" id="KW-0808">Transferase</keyword>
<dbReference type="EMBL" id="CP121472">
    <property type="protein sequence ID" value="WPL16186.1"/>
    <property type="molecule type" value="Genomic_DNA"/>
</dbReference>
<reference evidence="4 5" key="1">
    <citation type="journal article" date="2023" name="Microorganisms">
        <title>Thiorhodovibrio frisius and Trv. litoralis spp. nov., Two Novel Members from a Clade of Fastidious Purple Sulfur Bacteria That Exhibit Unique Red-Shifted Light-Harvesting Capabilities.</title>
        <authorList>
            <person name="Methner A."/>
            <person name="Kuzyk S.B."/>
            <person name="Petersen J."/>
            <person name="Bauer S."/>
            <person name="Brinkmann H."/>
            <person name="Sichau K."/>
            <person name="Wanner G."/>
            <person name="Wolf J."/>
            <person name="Neumann-Schaal M."/>
            <person name="Henke P."/>
            <person name="Tank M."/>
            <person name="Sproer C."/>
            <person name="Bunk B."/>
            <person name="Overmann J."/>
        </authorList>
    </citation>
    <scope>NUCLEOTIDE SEQUENCE [LARGE SCALE GENOMIC DNA]</scope>
    <source>
        <strain evidence="4 5">DSM 6702</strain>
    </source>
</reference>
<comment type="similarity">
    <text evidence="2">Belongs to the tRNA methyltransferase O family.</text>
</comment>
<dbReference type="PANTHER" id="PTHR12818">
    <property type="entry name" value="TRNA (ADENINE(37)-N6)-METHYLTRANSFERASE"/>
    <property type="match status" value="1"/>
</dbReference>
<keyword evidence="4" id="KW-0489">Methyltransferase</keyword>
<evidence type="ECO:0000313" key="5">
    <source>
        <dbReference type="Proteomes" id="UP001432180"/>
    </source>
</evidence>
<dbReference type="SUPFAM" id="SSF118196">
    <property type="entry name" value="YaeB-like"/>
    <property type="match status" value="1"/>
</dbReference>
<dbReference type="InterPro" id="IPR040372">
    <property type="entry name" value="YaeB-like"/>
</dbReference>
<dbReference type="GO" id="GO:0008168">
    <property type="term" value="F:methyltransferase activity"/>
    <property type="evidence" value="ECO:0007669"/>
    <property type="project" value="UniProtKB-KW"/>
</dbReference>
<dbReference type="PANTHER" id="PTHR12818:SF0">
    <property type="entry name" value="TRNA (ADENINE(37)-N6)-METHYLTRANSFERASE"/>
    <property type="match status" value="1"/>
</dbReference>
<evidence type="ECO:0000259" key="3">
    <source>
        <dbReference type="PROSITE" id="PS51668"/>
    </source>
</evidence>
<dbReference type="PROSITE" id="PS51668">
    <property type="entry name" value="TSAA_2"/>
    <property type="match status" value="1"/>
</dbReference>
<organism evidence="4 5">
    <name type="scientific">Thiorhodovibrio winogradskyi</name>
    <dbReference type="NCBI Taxonomy" id="77007"/>
    <lineage>
        <taxon>Bacteria</taxon>
        <taxon>Pseudomonadati</taxon>
        <taxon>Pseudomonadota</taxon>
        <taxon>Gammaproteobacteria</taxon>
        <taxon>Chromatiales</taxon>
        <taxon>Chromatiaceae</taxon>
        <taxon>Thiorhodovibrio</taxon>
    </lineage>
</organism>
<dbReference type="Pfam" id="PF01980">
    <property type="entry name" value="TrmO_N"/>
    <property type="match status" value="1"/>
</dbReference>
<name>A0ABZ0S7H7_9GAMM</name>
<dbReference type="InterPro" id="IPR036414">
    <property type="entry name" value="YaeB_N_sf"/>
</dbReference>
<feature type="domain" description="TsaA-like" evidence="3">
    <location>
        <begin position="20"/>
        <end position="162"/>
    </location>
</feature>
<keyword evidence="5" id="KW-1185">Reference proteome</keyword>
<dbReference type="Gene3D" id="2.40.30.70">
    <property type="entry name" value="YaeB-like"/>
    <property type="match status" value="1"/>
</dbReference>
<evidence type="ECO:0000256" key="1">
    <source>
        <dbReference type="ARBA" id="ARBA00022691"/>
    </source>
</evidence>
<evidence type="ECO:0000256" key="2">
    <source>
        <dbReference type="ARBA" id="ARBA00033753"/>
    </source>
</evidence>
<dbReference type="NCBIfam" id="TIGR00104">
    <property type="entry name" value="tRNA_TsaA"/>
    <property type="match status" value="1"/>
</dbReference>
<sequence>MPPIKPIPESPPDWPGEVHFRPIGRVCSPFREKFGIPRQARLAPAARARLEMLPPYDREEAFSGLEGFSHLWLLFVFHQDCLAAGWQPMVRPPRLGGRAKIGVFASRSPYRPNAIGLSAVAWHGLTRDQAGLSLSLSGVDLLDGTPVLDIKPYVPYADALPDASPGFTGKLEDRRWAVQFSDEAEQQLAGADPDGRLGLRALIEQVIGLDPRPGYMDRYPRRDTFALQLHNYDVQWQIAGNHARVISITGAASAR</sequence>
<dbReference type="Proteomes" id="UP001432180">
    <property type="component" value="Chromosome"/>
</dbReference>
<protein>
    <submittedName>
        <fullName evidence="4">tRNA (Adenine(37)-N6)-methyltransferase</fullName>
        <ecNumber evidence="4">2.1.1.-</ecNumber>
    </submittedName>
</protein>
<keyword evidence="1" id="KW-0949">S-adenosyl-L-methionine</keyword>
<dbReference type="RefSeq" id="WP_328986736.1">
    <property type="nucleotide sequence ID" value="NZ_CP121472.1"/>
</dbReference>
<dbReference type="GO" id="GO:0032259">
    <property type="term" value="P:methylation"/>
    <property type="evidence" value="ECO:0007669"/>
    <property type="project" value="UniProtKB-KW"/>
</dbReference>
<dbReference type="InterPro" id="IPR023370">
    <property type="entry name" value="TrmO-like_N"/>
</dbReference>
<proteinExistence type="inferred from homology"/>